<keyword evidence="2 5" id="KW-0689">Ribosomal protein</keyword>
<feature type="coiled-coil region" evidence="4">
    <location>
        <begin position="98"/>
        <end position="125"/>
    </location>
</feature>
<dbReference type="GO" id="GO:0000463">
    <property type="term" value="P:maturation of LSU-rRNA from tricistronic rRNA transcript (SSU-rRNA, 5.8S rRNA, LSU-rRNA)"/>
    <property type="evidence" value="ECO:0007669"/>
    <property type="project" value="InterPro"/>
</dbReference>
<evidence type="ECO:0000256" key="4">
    <source>
        <dbReference type="SAM" id="Coils"/>
    </source>
</evidence>
<dbReference type="NCBIfam" id="TIGR00012">
    <property type="entry name" value="L29"/>
    <property type="match status" value="1"/>
</dbReference>
<dbReference type="GO" id="GO:0006412">
    <property type="term" value="P:translation"/>
    <property type="evidence" value="ECO:0007669"/>
    <property type="project" value="InterPro"/>
</dbReference>
<dbReference type="SUPFAM" id="SSF46561">
    <property type="entry name" value="Ribosomal protein L29 (L29p)"/>
    <property type="match status" value="1"/>
</dbReference>
<evidence type="ECO:0000313" key="6">
    <source>
        <dbReference type="Proteomes" id="UP000726737"/>
    </source>
</evidence>
<dbReference type="FunFam" id="1.10.287.310:FF:000002">
    <property type="entry name" value="60S ribosomal protein L35"/>
    <property type="match status" value="1"/>
</dbReference>
<name>A0A9P6Q5X2_9FUNG</name>
<dbReference type="GO" id="GO:0003729">
    <property type="term" value="F:mRNA binding"/>
    <property type="evidence" value="ECO:0007669"/>
    <property type="project" value="TreeGrafter"/>
</dbReference>
<dbReference type="Pfam" id="PF00831">
    <property type="entry name" value="Ribosomal_L29"/>
    <property type="match status" value="1"/>
</dbReference>
<keyword evidence="4" id="KW-0175">Coiled coil</keyword>
<proteinExistence type="inferred from homology"/>
<dbReference type="PROSITE" id="PS00579">
    <property type="entry name" value="RIBOSOMAL_L29"/>
    <property type="match status" value="1"/>
</dbReference>
<dbReference type="GO" id="GO:0022625">
    <property type="term" value="C:cytosolic large ribosomal subunit"/>
    <property type="evidence" value="ECO:0007669"/>
    <property type="project" value="InterPro"/>
</dbReference>
<dbReference type="InterPro" id="IPR018254">
    <property type="entry name" value="Ribosomal_uL29_CS"/>
</dbReference>
<reference evidence="5" key="1">
    <citation type="journal article" date="2020" name="Fungal Divers.">
        <title>Resolving the Mortierellaceae phylogeny through synthesis of multi-gene phylogenetics and phylogenomics.</title>
        <authorList>
            <person name="Vandepol N."/>
            <person name="Liber J."/>
            <person name="Desiro A."/>
            <person name="Na H."/>
            <person name="Kennedy M."/>
            <person name="Barry K."/>
            <person name="Grigoriev I.V."/>
            <person name="Miller A.N."/>
            <person name="O'Donnell K."/>
            <person name="Stajich J.E."/>
            <person name="Bonito G."/>
        </authorList>
    </citation>
    <scope>NUCLEOTIDE SEQUENCE</scope>
    <source>
        <strain evidence="5">KOD948</strain>
    </source>
</reference>
<keyword evidence="3" id="KW-0687">Ribonucleoprotein</keyword>
<organism evidence="5 6">
    <name type="scientific">Mortierella polycephala</name>
    <dbReference type="NCBI Taxonomy" id="41804"/>
    <lineage>
        <taxon>Eukaryota</taxon>
        <taxon>Fungi</taxon>
        <taxon>Fungi incertae sedis</taxon>
        <taxon>Mucoromycota</taxon>
        <taxon>Mortierellomycotina</taxon>
        <taxon>Mortierellomycetes</taxon>
        <taxon>Mortierellales</taxon>
        <taxon>Mortierellaceae</taxon>
        <taxon>Mortierella</taxon>
    </lineage>
</organism>
<dbReference type="AlphaFoldDB" id="A0A9P6Q5X2"/>
<dbReference type="CDD" id="cd00427">
    <property type="entry name" value="Ribosomal_L29_HIP"/>
    <property type="match status" value="1"/>
</dbReference>
<evidence type="ECO:0000256" key="3">
    <source>
        <dbReference type="ARBA" id="ARBA00023274"/>
    </source>
</evidence>
<gene>
    <name evidence="5" type="primary">RPL35_1</name>
    <name evidence="5" type="ORF">BG011_001749</name>
</gene>
<dbReference type="OrthoDB" id="528635at2759"/>
<dbReference type="EMBL" id="JAAAJA010000149">
    <property type="protein sequence ID" value="KAG0260620.1"/>
    <property type="molecule type" value="Genomic_DNA"/>
</dbReference>
<comment type="similarity">
    <text evidence="1">Belongs to the universal ribosomal protein uL29 family.</text>
</comment>
<dbReference type="FunFam" id="6.10.250.3450:FF:000001">
    <property type="entry name" value="60S ribosomal protein L35"/>
    <property type="match status" value="1"/>
</dbReference>
<protein>
    <submittedName>
        <fullName evidence="5">60S ribosomal protein L35</fullName>
    </submittedName>
</protein>
<evidence type="ECO:0000256" key="1">
    <source>
        <dbReference type="ARBA" id="ARBA00009254"/>
    </source>
</evidence>
<dbReference type="HAMAP" id="MF_00374">
    <property type="entry name" value="Ribosomal_uL29"/>
    <property type="match status" value="1"/>
</dbReference>
<evidence type="ECO:0000313" key="5">
    <source>
        <dbReference type="EMBL" id="KAG0260620.1"/>
    </source>
</evidence>
<dbReference type="InterPro" id="IPR045059">
    <property type="entry name" value="Ribosomal_uL29_euk"/>
</dbReference>
<keyword evidence="6" id="KW-1185">Reference proteome</keyword>
<dbReference type="InterPro" id="IPR001854">
    <property type="entry name" value="Ribosomal_uL29"/>
</dbReference>
<dbReference type="Proteomes" id="UP000726737">
    <property type="component" value="Unassembled WGS sequence"/>
</dbReference>
<dbReference type="GO" id="GO:0003735">
    <property type="term" value="F:structural constituent of ribosome"/>
    <property type="evidence" value="ECO:0007669"/>
    <property type="project" value="InterPro"/>
</dbReference>
<comment type="caution">
    <text evidence="5">The sequence shown here is derived from an EMBL/GenBank/DDBJ whole genome shotgun (WGS) entry which is preliminary data.</text>
</comment>
<dbReference type="PANTHER" id="PTHR45722:SF2">
    <property type="entry name" value="LARGE RIBOSOMAL SUBUNIT PROTEIN UL29-RELATED"/>
    <property type="match status" value="1"/>
</dbReference>
<sequence>MTRDIINTKSTVDHLLIYLRNINERLEVGSVEPGNGTPTDRLSDFSSQNHTLKDKQLQLSVENQSEQCHQIYDSLNKNLTKLLLLSDIHALQAAVKAYELRTKNKAELTKQLEELKQELASLKVQKIAGGSAGKLTKISSVRKSIARVMTVITQTQRAQLRLFYQKKNFLPLDLRVKKTRAIRRRLTSHEASQKTLKQKKKETHFPLRKYAIKA</sequence>
<dbReference type="InterPro" id="IPR036049">
    <property type="entry name" value="Ribosomal_uL29_sf"/>
</dbReference>
<accession>A0A9P6Q5X2</accession>
<dbReference type="Gene3D" id="1.10.287.310">
    <property type="match status" value="1"/>
</dbReference>
<evidence type="ECO:0000256" key="2">
    <source>
        <dbReference type="ARBA" id="ARBA00022980"/>
    </source>
</evidence>
<dbReference type="PANTHER" id="PTHR45722">
    <property type="entry name" value="60S RIBOSOMAL PROTEIN L35"/>
    <property type="match status" value="1"/>
</dbReference>
<dbReference type="Gene3D" id="6.10.250.3450">
    <property type="match status" value="1"/>
</dbReference>